<dbReference type="FunFam" id="2.60.120.330:FF:000010">
    <property type="entry name" value="1-aminocyclopropane-1-carboxylate oxidase 1"/>
    <property type="match status" value="1"/>
</dbReference>
<evidence type="ECO:0000256" key="1">
    <source>
        <dbReference type="ARBA" id="ARBA00008056"/>
    </source>
</evidence>
<comment type="similarity">
    <text evidence="1 10">Belongs to the iron/ascorbate-dependent oxidoreductase family.</text>
</comment>
<dbReference type="InterPro" id="IPR027443">
    <property type="entry name" value="IPNS-like_sf"/>
</dbReference>
<comment type="catalytic activity">
    <reaction evidence="9">
        <text>1-aminocyclopropane-1-carboxylate + L-ascorbate + O2 = ethene + L-dehydroascorbate + hydrogen cyanide + CO2 + 2 H2O</text>
        <dbReference type="Rhea" id="RHEA:23640"/>
        <dbReference type="ChEBI" id="CHEBI:15377"/>
        <dbReference type="ChEBI" id="CHEBI:15379"/>
        <dbReference type="ChEBI" id="CHEBI:16526"/>
        <dbReference type="ChEBI" id="CHEBI:18153"/>
        <dbReference type="ChEBI" id="CHEBI:18407"/>
        <dbReference type="ChEBI" id="CHEBI:38290"/>
        <dbReference type="ChEBI" id="CHEBI:58360"/>
        <dbReference type="ChEBI" id="CHEBI:58539"/>
        <dbReference type="EC" id="1.14.17.4"/>
    </reaction>
</comment>
<organism evidence="12">
    <name type="scientific">Picea glauca</name>
    <name type="common">White spruce</name>
    <name type="synonym">Pinus glauca</name>
    <dbReference type="NCBI Taxonomy" id="3330"/>
    <lineage>
        <taxon>Eukaryota</taxon>
        <taxon>Viridiplantae</taxon>
        <taxon>Streptophyta</taxon>
        <taxon>Embryophyta</taxon>
        <taxon>Tracheophyta</taxon>
        <taxon>Spermatophyta</taxon>
        <taxon>Pinopsida</taxon>
        <taxon>Pinidae</taxon>
        <taxon>Conifers I</taxon>
        <taxon>Pinales</taxon>
        <taxon>Pinaceae</taxon>
        <taxon>Picea</taxon>
    </lineage>
</organism>
<dbReference type="GO" id="GO:0009815">
    <property type="term" value="F:1-aminocyclopropane-1-carboxylate oxidase activity"/>
    <property type="evidence" value="ECO:0007669"/>
    <property type="project" value="UniProtKB-EC"/>
</dbReference>
<dbReference type="PANTHER" id="PTHR47991">
    <property type="entry name" value="OXOGLUTARATE/IRON-DEPENDENT DIOXYGENASE"/>
    <property type="match status" value="1"/>
</dbReference>
<dbReference type="GO" id="GO:0009693">
    <property type="term" value="P:ethylene biosynthetic process"/>
    <property type="evidence" value="ECO:0007669"/>
    <property type="project" value="UniProtKB-KW"/>
</dbReference>
<accession>Q1HK32</accession>
<gene>
    <name evidence="12" type="primary">ACO</name>
</gene>
<dbReference type="SUPFAM" id="SSF51197">
    <property type="entry name" value="Clavaminate synthase-like"/>
    <property type="match status" value="1"/>
</dbReference>
<keyword evidence="4" id="KW-0847">Vitamin C</keyword>
<feature type="domain" description="Fe2OG dioxygenase" evidence="11">
    <location>
        <begin position="166"/>
        <end position="267"/>
    </location>
</feature>
<evidence type="ECO:0000256" key="2">
    <source>
        <dbReference type="ARBA" id="ARBA00022666"/>
    </source>
</evidence>
<dbReference type="PROSITE" id="PS51471">
    <property type="entry name" value="FE2OG_OXY"/>
    <property type="match status" value="1"/>
</dbReference>
<evidence type="ECO:0000256" key="4">
    <source>
        <dbReference type="ARBA" id="ARBA00022896"/>
    </source>
</evidence>
<evidence type="ECO:0000313" key="12">
    <source>
        <dbReference type="EMBL" id="ABF20553.1"/>
    </source>
</evidence>
<evidence type="ECO:0000256" key="6">
    <source>
        <dbReference type="ARBA" id="ARBA00023004"/>
    </source>
</evidence>
<dbReference type="GO" id="GO:0046872">
    <property type="term" value="F:metal ion binding"/>
    <property type="evidence" value="ECO:0007669"/>
    <property type="project" value="UniProtKB-KW"/>
</dbReference>
<comment type="pathway">
    <text evidence="7">Alkene biosynthesis; ethylene biosynthesis via S-adenosyl-L-methionine; ethylene from S-adenosyl-L-methionine: step 2/2.</text>
</comment>
<keyword evidence="6 10" id="KW-0408">Iron</keyword>
<sequence length="324" mass="36525">MAIPVIEMGNLKGNEKERFMAEMGKACEEVGFFQLKGHSVPLELMERVKKVCSEHYNRVREPKFKTESVPVKLLNKSLTEAELSNSSEPKKVENVDWEDCFVLQYAQEDYPWPSEPSEFKETMMEFGKEITKLAETLLEILSENLGLEKGYLKTTLAGGDGPDDKAFFGTKISHYPPCPRPELVEGLRAHTDAGGLILLFQDDEVGGLQVLDNTGRWIDAPPMKDTLVIDIGDQLEAISNGRYRSAWHRVLATDNGNRMSVASFYNPSFDAVISPAPQLLLQPKEGSELSLYPKFVFGDYMNVYAQQKFLPKEPRFQAVTALQY</sequence>
<dbReference type="OMA" id="SHYPPCQ"/>
<dbReference type="InterPro" id="IPR026992">
    <property type="entry name" value="DIOX_N"/>
</dbReference>
<proteinExistence type="evidence at transcript level"/>
<dbReference type="EMBL" id="DQ480741">
    <property type="protein sequence ID" value="ABF20553.1"/>
    <property type="molecule type" value="mRNA"/>
</dbReference>
<evidence type="ECO:0000259" key="11">
    <source>
        <dbReference type="PROSITE" id="PS51471"/>
    </source>
</evidence>
<evidence type="ECO:0000256" key="7">
    <source>
        <dbReference type="ARBA" id="ARBA00037892"/>
    </source>
</evidence>
<evidence type="ECO:0000256" key="3">
    <source>
        <dbReference type="ARBA" id="ARBA00022723"/>
    </source>
</evidence>
<keyword evidence="3 10" id="KW-0479">Metal-binding</keyword>
<dbReference type="InterPro" id="IPR044861">
    <property type="entry name" value="IPNS-like_FE2OG_OXY"/>
</dbReference>
<evidence type="ECO:0000256" key="10">
    <source>
        <dbReference type="RuleBase" id="RU003682"/>
    </source>
</evidence>
<evidence type="ECO:0000256" key="9">
    <source>
        <dbReference type="ARBA" id="ARBA00050579"/>
    </source>
</evidence>
<dbReference type="Pfam" id="PF03171">
    <property type="entry name" value="2OG-FeII_Oxy"/>
    <property type="match status" value="1"/>
</dbReference>
<keyword evidence="5 10" id="KW-0560">Oxidoreductase</keyword>
<keyword evidence="2" id="KW-0266">Ethylene biosynthesis</keyword>
<dbReference type="AlphaFoldDB" id="Q1HK32"/>
<dbReference type="InterPro" id="IPR005123">
    <property type="entry name" value="Oxoglu/Fe-dep_dioxygenase_dom"/>
</dbReference>
<dbReference type="GO" id="GO:0031418">
    <property type="term" value="F:L-ascorbic acid binding"/>
    <property type="evidence" value="ECO:0007669"/>
    <property type="project" value="UniProtKB-KW"/>
</dbReference>
<evidence type="ECO:0000256" key="5">
    <source>
        <dbReference type="ARBA" id="ARBA00023002"/>
    </source>
</evidence>
<dbReference type="InterPro" id="IPR050295">
    <property type="entry name" value="Plant_2OG-oxidoreductases"/>
</dbReference>
<name>Q1HK32_PICGL</name>
<dbReference type="Gene3D" id="2.60.120.330">
    <property type="entry name" value="B-lactam Antibiotic, Isopenicillin N Synthase, Chain"/>
    <property type="match status" value="1"/>
</dbReference>
<evidence type="ECO:0000256" key="8">
    <source>
        <dbReference type="ARBA" id="ARBA00039090"/>
    </source>
</evidence>
<dbReference type="EC" id="1.14.17.4" evidence="8"/>
<dbReference type="Pfam" id="PF14226">
    <property type="entry name" value="DIOX_N"/>
    <property type="match status" value="1"/>
</dbReference>
<reference evidence="12" key="1">
    <citation type="journal article" date="2006" name="Planta">
        <title>Ethylene in induced conifer defense: cDNA cloning, protein expression, and cellular and subcellular localization of 1-aminocyclopropane-1-carboxylate oxidase in resin duct and phenolic parenchyma cells.</title>
        <authorList>
            <person name="Hudgins J.W."/>
            <person name="Ralph S.G."/>
            <person name="Franceschi V.R."/>
            <person name="Bohlmann J."/>
        </authorList>
    </citation>
    <scope>NUCLEOTIDE SEQUENCE</scope>
</reference>
<protein>
    <recommendedName>
        <fullName evidence="8">aminocyclopropanecarboxylate oxidase</fullName>
        <ecNumber evidence="8">1.14.17.4</ecNumber>
    </recommendedName>
</protein>